<dbReference type="EMBL" id="UGSK01000001">
    <property type="protein sequence ID" value="SUB02234.1"/>
    <property type="molecule type" value="Genomic_DNA"/>
</dbReference>
<keyword evidence="2" id="KW-0732">Signal</keyword>
<reference evidence="3 4" key="1">
    <citation type="submission" date="2018-06" db="EMBL/GenBank/DDBJ databases">
        <authorList>
            <consortium name="Pathogen Informatics"/>
            <person name="Doyle S."/>
        </authorList>
    </citation>
    <scope>NUCLEOTIDE SEQUENCE [LARGE SCALE GENOMIC DNA]</scope>
    <source>
        <strain evidence="3 4">NCTC13350</strain>
    </source>
</reference>
<feature type="signal peptide" evidence="2">
    <location>
        <begin position="1"/>
        <end position="23"/>
    </location>
</feature>
<proteinExistence type="predicted"/>
<evidence type="ECO:0000256" key="2">
    <source>
        <dbReference type="SAM" id="SignalP"/>
    </source>
</evidence>
<accession>A0A378ZYC1</accession>
<name>A0A378ZYC1_9HYPH</name>
<gene>
    <name evidence="3" type="ORF">NCTC13350_03185</name>
</gene>
<dbReference type="AlphaFoldDB" id="A0A378ZYC1"/>
<dbReference type="Proteomes" id="UP000255000">
    <property type="component" value="Unassembled WGS sequence"/>
</dbReference>
<protein>
    <submittedName>
        <fullName evidence="3">Uncharacterized protein</fullName>
    </submittedName>
</protein>
<evidence type="ECO:0000256" key="1">
    <source>
        <dbReference type="SAM" id="MobiDB-lite"/>
    </source>
</evidence>
<organism evidence="3 4">
    <name type="scientific">Pannonibacter phragmitetus</name>
    <dbReference type="NCBI Taxonomy" id="121719"/>
    <lineage>
        <taxon>Bacteria</taxon>
        <taxon>Pseudomonadati</taxon>
        <taxon>Pseudomonadota</taxon>
        <taxon>Alphaproteobacteria</taxon>
        <taxon>Hyphomicrobiales</taxon>
        <taxon>Stappiaceae</taxon>
        <taxon>Pannonibacter</taxon>
    </lineage>
</organism>
<evidence type="ECO:0000313" key="4">
    <source>
        <dbReference type="Proteomes" id="UP000255000"/>
    </source>
</evidence>
<feature type="compositionally biased region" description="Polar residues" evidence="1">
    <location>
        <begin position="211"/>
        <end position="220"/>
    </location>
</feature>
<sequence length="350" mass="38109">MHLPAAIAFILACLSLSCTSAFAQTVAVHSGENQGHGLIFREGATCYVILPRHVSAGRRNVTLFSAVPAVHASALIETPFWEDMDLAIGIVRGDLEKRCSLRLTDLDASAQPEKGSQLQLQRLRQSGELERIGMVITNSRYREFDAGIVNGTSEVFKGTSGAFLFSGETPAGMIIEALSPTSGRFIRIEEIFLNVNRWVKRRSGFAATETRPANQSSQPGKESPFELASASLPPIDPKYSEYNLSGSGNYVFELSAPNRIAFKAKGNAAVTLSKIEMRATPEPEVSVPRNVVIELSNTEDGMRTRVGAAAEMGPDGVLDITLNQKTRWVFITIRSAWDSTTVGLDTIRFE</sequence>
<feature type="chain" id="PRO_5017085807" evidence="2">
    <location>
        <begin position="24"/>
        <end position="350"/>
    </location>
</feature>
<evidence type="ECO:0000313" key="3">
    <source>
        <dbReference type="EMBL" id="SUB02234.1"/>
    </source>
</evidence>
<feature type="region of interest" description="Disordered" evidence="1">
    <location>
        <begin position="206"/>
        <end position="228"/>
    </location>
</feature>